<keyword evidence="15" id="KW-0325">Glycoprotein</keyword>
<dbReference type="SUPFAM" id="SSF56112">
    <property type="entry name" value="Protein kinase-like (PK-like)"/>
    <property type="match status" value="1"/>
</dbReference>
<dbReference type="Proteomes" id="UP000189703">
    <property type="component" value="Unplaced"/>
</dbReference>
<keyword evidence="6" id="KW-0732">Signal</keyword>
<dbReference type="PANTHER" id="PTHR47976">
    <property type="entry name" value="G-TYPE LECTIN S-RECEPTOR-LIKE SERINE/THREONINE-PROTEIN KINASE SD2-5"/>
    <property type="match status" value="1"/>
</dbReference>
<dbReference type="PROSITE" id="PS00107">
    <property type="entry name" value="PROTEIN_KINASE_ATP"/>
    <property type="match status" value="1"/>
</dbReference>
<gene>
    <name evidence="20" type="primary">LOC104597542</name>
</gene>
<dbReference type="CDD" id="cd14066">
    <property type="entry name" value="STKc_IRAK"/>
    <property type="match status" value="1"/>
</dbReference>
<dbReference type="RefSeq" id="XP_010257446.1">
    <property type="nucleotide sequence ID" value="XM_010259144.2"/>
</dbReference>
<evidence type="ECO:0000256" key="18">
    <source>
        <dbReference type="PIRNR" id="PIRNR000641"/>
    </source>
</evidence>
<keyword evidence="19" id="KW-1185">Reference proteome</keyword>
<evidence type="ECO:0000313" key="19">
    <source>
        <dbReference type="Proteomes" id="UP000189703"/>
    </source>
</evidence>
<dbReference type="GO" id="GO:0030246">
    <property type="term" value="F:carbohydrate binding"/>
    <property type="evidence" value="ECO:0007669"/>
    <property type="project" value="UniProtKB-KW"/>
</dbReference>
<evidence type="ECO:0000256" key="3">
    <source>
        <dbReference type="ARBA" id="ARBA00022536"/>
    </source>
</evidence>
<dbReference type="InterPro" id="IPR000719">
    <property type="entry name" value="Prot_kinase_dom"/>
</dbReference>
<comment type="similarity">
    <text evidence="18">Belongs to the protein kinase superfamily. Ser/Thr protein kinase family.</text>
</comment>
<dbReference type="AlphaFoldDB" id="A0A1U7ZYN8"/>
<dbReference type="OMA" id="QWNIRAQ"/>
<dbReference type="GO" id="GO:0004672">
    <property type="term" value="F:protein kinase activity"/>
    <property type="evidence" value="ECO:0000318"/>
    <property type="project" value="GO_Central"/>
</dbReference>
<dbReference type="Gene3D" id="2.90.10.10">
    <property type="entry name" value="Bulb-type lectin domain"/>
    <property type="match status" value="2"/>
</dbReference>
<dbReference type="GeneID" id="104597542"/>
<name>A0A1U7ZYN8_NELNU</name>
<evidence type="ECO:0000256" key="13">
    <source>
        <dbReference type="ARBA" id="ARBA00023157"/>
    </source>
</evidence>
<dbReference type="FunCoup" id="A0A1U7ZYN8">
    <property type="interactions" value="112"/>
</dbReference>
<dbReference type="OrthoDB" id="5857966at2759"/>
<keyword evidence="5" id="KW-0812">Transmembrane</keyword>
<dbReference type="eggNOG" id="ENOG502QQEW">
    <property type="taxonomic scope" value="Eukaryota"/>
</dbReference>
<dbReference type="GO" id="GO:0016020">
    <property type="term" value="C:membrane"/>
    <property type="evidence" value="ECO:0007669"/>
    <property type="project" value="UniProtKB-SubCell"/>
</dbReference>
<keyword evidence="2 18" id="KW-0723">Serine/threonine-protein kinase</keyword>
<evidence type="ECO:0000256" key="6">
    <source>
        <dbReference type="ARBA" id="ARBA00022729"/>
    </source>
</evidence>
<dbReference type="InterPro" id="IPR051343">
    <property type="entry name" value="G-type_lectin_kinases/EP1-like"/>
</dbReference>
<evidence type="ECO:0000256" key="12">
    <source>
        <dbReference type="ARBA" id="ARBA00023136"/>
    </source>
</evidence>
<evidence type="ECO:0000256" key="10">
    <source>
        <dbReference type="ARBA" id="ARBA00022840"/>
    </source>
</evidence>
<keyword evidence="11" id="KW-1133">Transmembrane helix</keyword>
<keyword evidence="7" id="KW-0430">Lectin</keyword>
<dbReference type="PROSITE" id="PS50927">
    <property type="entry name" value="BULB_LECTIN"/>
    <property type="match status" value="1"/>
</dbReference>
<comment type="catalytic activity">
    <reaction evidence="16 18">
        <text>L-threonyl-[protein] + ATP = O-phospho-L-threonyl-[protein] + ADP + H(+)</text>
        <dbReference type="Rhea" id="RHEA:46608"/>
        <dbReference type="Rhea" id="RHEA-COMP:11060"/>
        <dbReference type="Rhea" id="RHEA-COMP:11605"/>
        <dbReference type="ChEBI" id="CHEBI:15378"/>
        <dbReference type="ChEBI" id="CHEBI:30013"/>
        <dbReference type="ChEBI" id="CHEBI:30616"/>
        <dbReference type="ChEBI" id="CHEBI:61977"/>
        <dbReference type="ChEBI" id="CHEBI:456216"/>
        <dbReference type="EC" id="2.7.11.1"/>
    </reaction>
</comment>
<evidence type="ECO:0000256" key="15">
    <source>
        <dbReference type="ARBA" id="ARBA00023180"/>
    </source>
</evidence>
<dbReference type="InterPro" id="IPR024171">
    <property type="entry name" value="SRK-like_kinase"/>
</dbReference>
<dbReference type="EC" id="2.7.11.1" evidence="18"/>
<dbReference type="InterPro" id="IPR008271">
    <property type="entry name" value="Ser/Thr_kinase_AS"/>
</dbReference>
<evidence type="ECO:0000256" key="2">
    <source>
        <dbReference type="ARBA" id="ARBA00022527"/>
    </source>
</evidence>
<dbReference type="SUPFAM" id="SSF51110">
    <property type="entry name" value="alpha-D-mannose-specific plant lectins"/>
    <property type="match status" value="1"/>
</dbReference>
<dbReference type="FunFam" id="2.90.10.10:FF:000013">
    <property type="entry name" value="G-type lectin S-receptor-like serine/threonine-protein kinase LECRK1"/>
    <property type="match status" value="1"/>
</dbReference>
<evidence type="ECO:0000256" key="16">
    <source>
        <dbReference type="ARBA" id="ARBA00047899"/>
    </source>
</evidence>
<dbReference type="InterPro" id="IPR036426">
    <property type="entry name" value="Bulb-type_lectin_dom_sf"/>
</dbReference>
<evidence type="ECO:0000256" key="5">
    <source>
        <dbReference type="ARBA" id="ARBA00022692"/>
    </source>
</evidence>
<keyword evidence="13" id="KW-1015">Disulfide bond</keyword>
<keyword evidence="8 18" id="KW-0547">Nucleotide-binding</keyword>
<dbReference type="Pfam" id="PF08276">
    <property type="entry name" value="PAN_2"/>
    <property type="match status" value="1"/>
</dbReference>
<protein>
    <recommendedName>
        <fullName evidence="18">Receptor-like serine/threonine-protein kinase</fullName>
        <ecNumber evidence="18">2.7.11.1</ecNumber>
    </recommendedName>
</protein>
<dbReference type="KEGG" id="nnu:104597542"/>
<comment type="catalytic activity">
    <reaction evidence="17 18">
        <text>L-seryl-[protein] + ATP = O-phospho-L-seryl-[protein] + ADP + H(+)</text>
        <dbReference type="Rhea" id="RHEA:17989"/>
        <dbReference type="Rhea" id="RHEA-COMP:9863"/>
        <dbReference type="Rhea" id="RHEA-COMP:11604"/>
        <dbReference type="ChEBI" id="CHEBI:15378"/>
        <dbReference type="ChEBI" id="CHEBI:29999"/>
        <dbReference type="ChEBI" id="CHEBI:30616"/>
        <dbReference type="ChEBI" id="CHEBI:83421"/>
        <dbReference type="ChEBI" id="CHEBI:456216"/>
        <dbReference type="EC" id="2.7.11.1"/>
    </reaction>
</comment>
<organism evidence="19 20">
    <name type="scientific">Nelumbo nucifera</name>
    <name type="common">Sacred lotus</name>
    <dbReference type="NCBI Taxonomy" id="4432"/>
    <lineage>
        <taxon>Eukaryota</taxon>
        <taxon>Viridiplantae</taxon>
        <taxon>Streptophyta</taxon>
        <taxon>Embryophyta</taxon>
        <taxon>Tracheophyta</taxon>
        <taxon>Spermatophyta</taxon>
        <taxon>Magnoliopsida</taxon>
        <taxon>Proteales</taxon>
        <taxon>Nelumbonaceae</taxon>
        <taxon>Nelumbo</taxon>
    </lineage>
</organism>
<dbReference type="SMART" id="SM00220">
    <property type="entry name" value="S_TKc"/>
    <property type="match status" value="1"/>
</dbReference>
<dbReference type="Gene3D" id="1.10.510.10">
    <property type="entry name" value="Transferase(Phosphotransferase) domain 1"/>
    <property type="match status" value="1"/>
</dbReference>
<dbReference type="InterPro" id="IPR017441">
    <property type="entry name" value="Protein_kinase_ATP_BS"/>
</dbReference>
<dbReference type="PANTHER" id="PTHR47976:SF15">
    <property type="entry name" value="G-TYPE LECTIN S-RECEPTOR-LIKE SERINE_THREONINE-PROTEIN KINASE RLK1"/>
    <property type="match status" value="1"/>
</dbReference>
<evidence type="ECO:0000256" key="4">
    <source>
        <dbReference type="ARBA" id="ARBA00022679"/>
    </source>
</evidence>
<evidence type="ECO:0000313" key="20">
    <source>
        <dbReference type="RefSeq" id="XP_010257446.1"/>
    </source>
</evidence>
<dbReference type="Gene3D" id="3.30.200.20">
    <property type="entry name" value="Phosphorylase Kinase, domain 1"/>
    <property type="match status" value="1"/>
</dbReference>
<dbReference type="PROSITE" id="PS00108">
    <property type="entry name" value="PROTEIN_KINASE_ST"/>
    <property type="match status" value="1"/>
</dbReference>
<dbReference type="FunFam" id="3.30.200.20:FF:000059">
    <property type="entry name" value="S-receptor-like serine/threonine-protein kinase"/>
    <property type="match status" value="1"/>
</dbReference>
<keyword evidence="4 18" id="KW-0808">Transferase</keyword>
<evidence type="ECO:0000256" key="1">
    <source>
        <dbReference type="ARBA" id="ARBA00004479"/>
    </source>
</evidence>
<keyword evidence="14" id="KW-0675">Receptor</keyword>
<dbReference type="PROSITE" id="PS50011">
    <property type="entry name" value="PROTEIN_KINASE_DOM"/>
    <property type="match status" value="1"/>
</dbReference>
<dbReference type="Pfam" id="PF01453">
    <property type="entry name" value="B_lectin"/>
    <property type="match status" value="1"/>
</dbReference>
<evidence type="ECO:0000256" key="17">
    <source>
        <dbReference type="ARBA" id="ARBA00048679"/>
    </source>
</evidence>
<proteinExistence type="inferred from homology"/>
<comment type="subcellular location">
    <subcellularLocation>
        <location evidence="1">Membrane</location>
        <topology evidence="1">Single-pass type I membrane protein</topology>
    </subcellularLocation>
</comment>
<dbReference type="GO" id="GO:0004674">
    <property type="term" value="F:protein serine/threonine kinase activity"/>
    <property type="evidence" value="ECO:0007669"/>
    <property type="project" value="UniProtKB-KW"/>
</dbReference>
<keyword evidence="3" id="KW-0245">EGF-like domain</keyword>
<dbReference type="InterPro" id="IPR001480">
    <property type="entry name" value="Bulb-type_lectin_dom"/>
</dbReference>
<evidence type="ECO:0000256" key="8">
    <source>
        <dbReference type="ARBA" id="ARBA00022741"/>
    </source>
</evidence>
<dbReference type="FunFam" id="1.10.510.10:FF:000237">
    <property type="entry name" value="G-type lectin S-receptor-like serine/threonine-protein kinase"/>
    <property type="match status" value="1"/>
</dbReference>
<dbReference type="GO" id="GO:0005524">
    <property type="term" value="F:ATP binding"/>
    <property type="evidence" value="ECO:0007669"/>
    <property type="project" value="UniProtKB-UniRule"/>
</dbReference>
<evidence type="ECO:0000256" key="7">
    <source>
        <dbReference type="ARBA" id="ARBA00022734"/>
    </source>
</evidence>
<keyword evidence="10 18" id="KW-0067">ATP-binding</keyword>
<keyword evidence="9 18" id="KW-0418">Kinase</keyword>
<dbReference type="Pfam" id="PF00069">
    <property type="entry name" value="Pkinase"/>
    <property type="match status" value="1"/>
</dbReference>
<evidence type="ECO:0000256" key="11">
    <source>
        <dbReference type="ARBA" id="ARBA00022989"/>
    </source>
</evidence>
<keyword evidence="12" id="KW-0472">Membrane</keyword>
<evidence type="ECO:0000256" key="14">
    <source>
        <dbReference type="ARBA" id="ARBA00023170"/>
    </source>
</evidence>
<accession>A0A1U7ZYN8</accession>
<dbReference type="SMART" id="SM00108">
    <property type="entry name" value="B_lectin"/>
    <property type="match status" value="1"/>
</dbReference>
<sequence length="809" mass="90760">MASAASLPLLFLLLSLPILPIFVAAQTNVTVGLSLSAADNSSSWRSPSGEFAFGFRRLANTNLYLLAIWFDKIPEKTIVWYANGDKPAPEGSKVELTSDQLVLNDPQGQLIWKQPDTPPNAAISYGAMLDTGNFVLLPGPNSGYAWESFNSPTDTILPKQTLQLGGQLSSRQTGTNYSRGKFQLRFLDDGDLVLNTVGLPTSFSYGDYYVSGTKAQDPTDSGYQLVFDESGYMYIQRRNGQKFDFNKTTIPQISNYYHRATLDYDGVFVQYYRRRTGDASWQQLWIIPDNICLGTLDDLGSGVCGYNSYCTLKDGRPSCNCPSRYSLVDPNNQLSDCKPDFLPDCIGEDGSGNKEEEFQFQVLDRIDWPTSDYGRLEPMNQSECQNSCLHDCHCAVAIHRGQTCWKKKLPLSNGRFKEDDTAKALVKIRVTAPPPPPSSRNNTHCPIIPDAKGKYENKTLILTGSLLLGSSVFVNFLFGAAICLVLFTNRKKLKTVEPEISVLETNLRSFTYKELEEATQGFSEEIGRGAFGIVYKGVLGTSSRSLVAVKKLDKVVPKGEEEFKTEVRIIGRTHHKNLVQLLGYCMEGQQRLLVYEFMSNGTLASFLFGIMRPDWNQRVQIAFGIARGLVYLHEECSTQIIHCDIKPQNILLDDHFTARISDFGLAKLLMTNQSRTLASIRGTKGYVAPEWFRNMPITVKVDVYSFGVMMLEIICCRKSVEQETVADHRVILTDWAYDCYQQGRLDELVENDMDAMNDICRLERLVRIAIWCIQEEPSLKPTMKNVIQMLEGIVEVPLPPCPYPYSSVN</sequence>
<dbReference type="GO" id="GO:0106310">
    <property type="term" value="F:protein serine kinase activity"/>
    <property type="evidence" value="ECO:0007669"/>
    <property type="project" value="RHEA"/>
</dbReference>
<reference evidence="20" key="1">
    <citation type="submission" date="2025-08" db="UniProtKB">
        <authorList>
            <consortium name="RefSeq"/>
        </authorList>
    </citation>
    <scope>IDENTIFICATION</scope>
</reference>
<dbReference type="InterPro" id="IPR011009">
    <property type="entry name" value="Kinase-like_dom_sf"/>
</dbReference>
<dbReference type="InterPro" id="IPR003609">
    <property type="entry name" value="Pan_app"/>
</dbReference>
<evidence type="ECO:0000256" key="9">
    <source>
        <dbReference type="ARBA" id="ARBA00022777"/>
    </source>
</evidence>
<dbReference type="PIRSF" id="PIRSF000641">
    <property type="entry name" value="SRK"/>
    <property type="match status" value="1"/>
</dbReference>